<dbReference type="EMBL" id="BGPR01007093">
    <property type="protein sequence ID" value="GBN24225.1"/>
    <property type="molecule type" value="Genomic_DNA"/>
</dbReference>
<name>A0A4Y2MAT7_ARAVE</name>
<protein>
    <submittedName>
        <fullName evidence="2">Uncharacterized protein</fullName>
    </submittedName>
</protein>
<sequence>MLQSRIHGGLSVESRLKSSRRQTESLPPGYCGPYVRYRGNVDLVVSASEPHEDSKLQSTEDPQYMCAFYTLNHMLGAKRPPPSLCGMEVWRGGCQLRCRPRHETVIRNDEVRPEIALVLLLIN</sequence>
<evidence type="ECO:0000256" key="1">
    <source>
        <dbReference type="SAM" id="MobiDB-lite"/>
    </source>
</evidence>
<organism evidence="2 3">
    <name type="scientific">Araneus ventricosus</name>
    <name type="common">Orbweaver spider</name>
    <name type="synonym">Epeira ventricosa</name>
    <dbReference type="NCBI Taxonomy" id="182803"/>
    <lineage>
        <taxon>Eukaryota</taxon>
        <taxon>Metazoa</taxon>
        <taxon>Ecdysozoa</taxon>
        <taxon>Arthropoda</taxon>
        <taxon>Chelicerata</taxon>
        <taxon>Arachnida</taxon>
        <taxon>Araneae</taxon>
        <taxon>Araneomorphae</taxon>
        <taxon>Entelegynae</taxon>
        <taxon>Araneoidea</taxon>
        <taxon>Araneidae</taxon>
        <taxon>Araneus</taxon>
    </lineage>
</organism>
<evidence type="ECO:0000313" key="2">
    <source>
        <dbReference type="EMBL" id="GBN24225.1"/>
    </source>
</evidence>
<evidence type="ECO:0000313" key="3">
    <source>
        <dbReference type="Proteomes" id="UP000499080"/>
    </source>
</evidence>
<keyword evidence="3" id="KW-1185">Reference proteome</keyword>
<feature type="region of interest" description="Disordered" evidence="1">
    <location>
        <begin position="1"/>
        <end position="27"/>
    </location>
</feature>
<gene>
    <name evidence="2" type="ORF">AVEN_171532_1</name>
</gene>
<comment type="caution">
    <text evidence="2">The sequence shown here is derived from an EMBL/GenBank/DDBJ whole genome shotgun (WGS) entry which is preliminary data.</text>
</comment>
<reference evidence="2 3" key="1">
    <citation type="journal article" date="2019" name="Sci. Rep.">
        <title>Orb-weaving spider Araneus ventricosus genome elucidates the spidroin gene catalogue.</title>
        <authorList>
            <person name="Kono N."/>
            <person name="Nakamura H."/>
            <person name="Ohtoshi R."/>
            <person name="Moran D.A.P."/>
            <person name="Shinohara A."/>
            <person name="Yoshida Y."/>
            <person name="Fujiwara M."/>
            <person name="Mori M."/>
            <person name="Tomita M."/>
            <person name="Arakawa K."/>
        </authorList>
    </citation>
    <scope>NUCLEOTIDE SEQUENCE [LARGE SCALE GENOMIC DNA]</scope>
</reference>
<dbReference type="Proteomes" id="UP000499080">
    <property type="component" value="Unassembled WGS sequence"/>
</dbReference>
<proteinExistence type="predicted"/>
<dbReference type="AlphaFoldDB" id="A0A4Y2MAT7"/>
<accession>A0A4Y2MAT7</accession>